<evidence type="ECO:0000313" key="2">
    <source>
        <dbReference type="Proteomes" id="UP001207468"/>
    </source>
</evidence>
<name>A0ACC0UII1_9AGAM</name>
<protein>
    <submittedName>
        <fullName evidence="1">Uncharacterized protein</fullName>
    </submittedName>
</protein>
<dbReference type="EMBL" id="JAGFNK010000021">
    <property type="protein sequence ID" value="KAI9511466.1"/>
    <property type="molecule type" value="Genomic_DNA"/>
</dbReference>
<accession>A0ACC0UII1</accession>
<proteinExistence type="predicted"/>
<dbReference type="Proteomes" id="UP001207468">
    <property type="component" value="Unassembled WGS sequence"/>
</dbReference>
<evidence type="ECO:0000313" key="1">
    <source>
        <dbReference type="EMBL" id="KAI9511466.1"/>
    </source>
</evidence>
<organism evidence="1 2">
    <name type="scientific">Russula earlei</name>
    <dbReference type="NCBI Taxonomy" id="71964"/>
    <lineage>
        <taxon>Eukaryota</taxon>
        <taxon>Fungi</taxon>
        <taxon>Dikarya</taxon>
        <taxon>Basidiomycota</taxon>
        <taxon>Agaricomycotina</taxon>
        <taxon>Agaricomycetes</taxon>
        <taxon>Russulales</taxon>
        <taxon>Russulaceae</taxon>
        <taxon>Russula</taxon>
    </lineage>
</organism>
<gene>
    <name evidence="1" type="ORF">F5148DRAFT_1365922</name>
</gene>
<comment type="caution">
    <text evidence="1">The sequence shown here is derived from an EMBL/GenBank/DDBJ whole genome shotgun (WGS) entry which is preliminary data.</text>
</comment>
<keyword evidence="2" id="KW-1185">Reference proteome</keyword>
<reference evidence="1" key="1">
    <citation type="submission" date="2021-03" db="EMBL/GenBank/DDBJ databases">
        <title>Evolutionary priming and transition to the ectomycorrhizal habit in an iconic lineage of mushroom-forming fungi: is preadaptation a requirement?</title>
        <authorList>
            <consortium name="DOE Joint Genome Institute"/>
            <person name="Looney B.P."/>
            <person name="Miyauchi S."/>
            <person name="Morin E."/>
            <person name="Drula E."/>
            <person name="Courty P.E."/>
            <person name="Chicoki N."/>
            <person name="Fauchery L."/>
            <person name="Kohler A."/>
            <person name="Kuo A."/>
            <person name="LaButti K."/>
            <person name="Pangilinan J."/>
            <person name="Lipzen A."/>
            <person name="Riley R."/>
            <person name="Andreopoulos W."/>
            <person name="He G."/>
            <person name="Johnson J."/>
            <person name="Barry K.W."/>
            <person name="Grigoriev I.V."/>
            <person name="Nagy L."/>
            <person name="Hibbett D."/>
            <person name="Henrissat B."/>
            <person name="Matheny P.B."/>
            <person name="Labbe J."/>
            <person name="Martin A.F."/>
        </authorList>
    </citation>
    <scope>NUCLEOTIDE SEQUENCE</scope>
    <source>
        <strain evidence="1">BPL698</strain>
    </source>
</reference>
<sequence>MSMANQTRSSAGIEQEREWRCSPLGHDMAEVQKGTAHPERGSKASLENHTPTQTIRNSKDGMYSPTNLADCKQRASSASRILPVGTTAGRVVVPPLPPPPPPPPPHIRDPLIPAAPSVTPTKHRPPEGPHAPRGIGIEKVGVSKQPKSTIRKRAFAFNSSRTGSKSTHSCPMRTPISGFGFGRRGKAKGDLPGVRFKVVKVSGVGLLALWKRREFVGSSFRYSDPTDAEPPLFAGEAPLIIQSRAITFLPPESLLAKDQVENTR</sequence>